<keyword evidence="3" id="KW-1185">Reference proteome</keyword>
<proteinExistence type="predicted"/>
<comment type="caution">
    <text evidence="2">The sequence shown here is derived from an EMBL/GenBank/DDBJ whole genome shotgun (WGS) entry which is preliminary data.</text>
</comment>
<evidence type="ECO:0000313" key="2">
    <source>
        <dbReference type="EMBL" id="GAP63613.1"/>
    </source>
</evidence>
<dbReference type="InterPro" id="IPR003673">
    <property type="entry name" value="CoA-Trfase_fam_III"/>
</dbReference>
<dbReference type="STRING" id="872965.SE16_02795"/>
<name>A0A0M8K7W0_9CHLR</name>
<dbReference type="Proteomes" id="UP000037784">
    <property type="component" value="Unassembled WGS sequence"/>
</dbReference>
<keyword evidence="1" id="KW-0808">Transferase</keyword>
<organism evidence="2 3">
    <name type="scientific">Ardenticatena maritima</name>
    <dbReference type="NCBI Taxonomy" id="872965"/>
    <lineage>
        <taxon>Bacteria</taxon>
        <taxon>Bacillati</taxon>
        <taxon>Chloroflexota</taxon>
        <taxon>Ardenticatenia</taxon>
        <taxon>Ardenticatenales</taxon>
        <taxon>Ardenticatenaceae</taxon>
        <taxon>Ardenticatena</taxon>
    </lineage>
</organism>
<dbReference type="Gene3D" id="3.30.1540.10">
    <property type="entry name" value="formyl-coa transferase, domain 3"/>
    <property type="match status" value="1"/>
</dbReference>
<evidence type="ECO:0000313" key="3">
    <source>
        <dbReference type="Proteomes" id="UP000037784"/>
    </source>
</evidence>
<dbReference type="InterPro" id="IPR050483">
    <property type="entry name" value="CoA-transferase_III_domain"/>
</dbReference>
<gene>
    <name evidence="2" type="ORF">ARMA_2036</name>
</gene>
<reference evidence="2 3" key="1">
    <citation type="journal article" date="2015" name="Genome Announc.">
        <title>Draft Genome Sequence of a Heterotrophic Facultative Anaerobic Thermophilic Bacterium, Ardenticatena maritima Strain 110ST.</title>
        <authorList>
            <person name="Kawaichi S."/>
            <person name="Yoshida T."/>
            <person name="Sako Y."/>
            <person name="Nakamura R."/>
        </authorList>
    </citation>
    <scope>NUCLEOTIDE SEQUENCE [LARGE SCALE GENOMIC DNA]</scope>
    <source>
        <strain evidence="2 3">110S</strain>
    </source>
</reference>
<dbReference type="InterPro" id="IPR044855">
    <property type="entry name" value="CoA-Trfase_III_dom3_sf"/>
</dbReference>
<dbReference type="PANTHER" id="PTHR48207:SF3">
    <property type="entry name" value="SUCCINATE--HYDROXYMETHYLGLUTARATE COA-TRANSFERASE"/>
    <property type="match status" value="1"/>
</dbReference>
<accession>A0A0M8K7W0</accession>
<evidence type="ECO:0008006" key="4">
    <source>
        <dbReference type="Google" id="ProtNLM"/>
    </source>
</evidence>
<evidence type="ECO:0000256" key="1">
    <source>
        <dbReference type="ARBA" id="ARBA00022679"/>
    </source>
</evidence>
<dbReference type="Pfam" id="PF02515">
    <property type="entry name" value="CoA_transf_3"/>
    <property type="match status" value="1"/>
</dbReference>
<dbReference type="InterPro" id="IPR023606">
    <property type="entry name" value="CoA-Trfase_III_dom_1_sf"/>
</dbReference>
<reference evidence="3" key="2">
    <citation type="submission" date="2015-08" db="EMBL/GenBank/DDBJ databases">
        <title>Draft Genome Sequence of a Heterotrophic Facultative Anaerobic Bacterium Ardenticatena maritima Strain 110S.</title>
        <authorList>
            <person name="Kawaichi S."/>
            <person name="Yoshida T."/>
            <person name="Sako Y."/>
            <person name="Nakamura R."/>
        </authorList>
    </citation>
    <scope>NUCLEOTIDE SEQUENCE [LARGE SCALE GENOMIC DNA]</scope>
    <source>
        <strain evidence="3">110S</strain>
    </source>
</reference>
<dbReference type="InParanoid" id="A0A0M8K7W0"/>
<sequence>MNMGALDGLRVLDFTRVLAGPFCTMLLGDYGAEIVKVEVPHRGDDTRHWGPPWAGGESAYFLSVNRNKRSLTLNLKHPKGRQIALDLAARADVLIENFKVGTMARLGLGYEDVRAVNPGIVYCSITGYGQTGPYRDRPGYDFIIQAQGGIMSITGPADGEPHKVGVAIVDITAGLFAATAILAALRHRDRTGEGQYIDVALLDAQVAWLANVAQNYLVSGEVPRRYGNAHPNIVPYEVFPTADGYVAVGIGNDSQYQRFCDVAGCPELWEDPRFQTNPGRVTYRDELVPRLREVFRRRPTQAWIDLLVAHKIPVAPINSVAEALNDPQVRARGMVQQVEHPTAGLLDLLGPVAKLSETPAEIGAPPPLLGEHSEAVLHDWLGLSAEEVARLREEGVV</sequence>
<dbReference type="PANTHER" id="PTHR48207">
    <property type="entry name" value="SUCCINATE--HYDROXYMETHYLGLUTARATE COA-TRANSFERASE"/>
    <property type="match status" value="1"/>
</dbReference>
<dbReference type="EMBL" id="BBZA01000177">
    <property type="protein sequence ID" value="GAP63613.1"/>
    <property type="molecule type" value="Genomic_DNA"/>
</dbReference>
<dbReference type="GO" id="GO:0008410">
    <property type="term" value="F:CoA-transferase activity"/>
    <property type="evidence" value="ECO:0007669"/>
    <property type="project" value="TreeGrafter"/>
</dbReference>
<dbReference type="Gene3D" id="3.40.50.10540">
    <property type="entry name" value="Crotonobetainyl-coa:carnitine coa-transferase, domain 1"/>
    <property type="match status" value="1"/>
</dbReference>
<dbReference type="SUPFAM" id="SSF89796">
    <property type="entry name" value="CoA-transferase family III (CaiB/BaiF)"/>
    <property type="match status" value="1"/>
</dbReference>
<protein>
    <recommendedName>
        <fullName evidence="4">Formyl-CoA transferase</fullName>
    </recommendedName>
</protein>
<dbReference type="AlphaFoldDB" id="A0A0M8K7W0"/>